<reference evidence="6 7" key="1">
    <citation type="submission" date="2015-07" db="EMBL/GenBank/DDBJ databases">
        <title>Whole genome sequencing of Bosea vaviloviae isolated from cave pool.</title>
        <authorList>
            <person name="Tan N.E.H."/>
            <person name="Lee Y.P."/>
            <person name="Gan H.M."/>
            <person name="Barton H."/>
            <person name="Savka M.A."/>
        </authorList>
    </citation>
    <scope>NUCLEOTIDE SEQUENCE [LARGE SCALE GENOMIC DNA]</scope>
    <source>
        <strain evidence="6 7">SD260</strain>
    </source>
</reference>
<dbReference type="EMBL" id="LGSZ01000019">
    <property type="protein sequence ID" value="KPH82525.1"/>
    <property type="molecule type" value="Genomic_DNA"/>
</dbReference>
<evidence type="ECO:0000256" key="3">
    <source>
        <dbReference type="ARBA" id="ARBA00022989"/>
    </source>
</evidence>
<organism evidence="6 7">
    <name type="scientific">Bosea vaviloviae</name>
    <dbReference type="NCBI Taxonomy" id="1526658"/>
    <lineage>
        <taxon>Bacteria</taxon>
        <taxon>Pseudomonadati</taxon>
        <taxon>Pseudomonadota</taxon>
        <taxon>Alphaproteobacteria</taxon>
        <taxon>Hyphomicrobiales</taxon>
        <taxon>Boseaceae</taxon>
        <taxon>Bosea</taxon>
    </lineage>
</organism>
<keyword evidence="7" id="KW-1185">Reference proteome</keyword>
<evidence type="ECO:0000256" key="4">
    <source>
        <dbReference type="ARBA" id="ARBA00023136"/>
    </source>
</evidence>
<feature type="domain" description="TonB C-terminal" evidence="5">
    <location>
        <begin position="97"/>
        <end position="168"/>
    </location>
</feature>
<dbReference type="Gene3D" id="3.30.1150.10">
    <property type="match status" value="1"/>
</dbReference>
<dbReference type="Proteomes" id="UP000037822">
    <property type="component" value="Unassembled WGS sequence"/>
</dbReference>
<evidence type="ECO:0000313" key="7">
    <source>
        <dbReference type="Proteomes" id="UP000037822"/>
    </source>
</evidence>
<dbReference type="NCBIfam" id="TIGR01352">
    <property type="entry name" value="tonB_Cterm"/>
    <property type="match status" value="1"/>
</dbReference>
<keyword evidence="4" id="KW-0472">Membrane</keyword>
<dbReference type="InterPro" id="IPR037682">
    <property type="entry name" value="TonB_C"/>
</dbReference>
<dbReference type="Pfam" id="PF03544">
    <property type="entry name" value="TonB_C"/>
    <property type="match status" value="1"/>
</dbReference>
<dbReference type="AlphaFoldDB" id="A0A0N1F811"/>
<accession>A0A0N1F811</accession>
<dbReference type="GO" id="GO:0055085">
    <property type="term" value="P:transmembrane transport"/>
    <property type="evidence" value="ECO:0007669"/>
    <property type="project" value="InterPro"/>
</dbReference>
<evidence type="ECO:0000313" key="6">
    <source>
        <dbReference type="EMBL" id="KPH82525.1"/>
    </source>
</evidence>
<protein>
    <recommendedName>
        <fullName evidence="5">TonB C-terminal domain-containing protein</fullName>
    </recommendedName>
</protein>
<keyword evidence="2" id="KW-0812">Transmembrane</keyword>
<gene>
    <name evidence="6" type="ORF">AE618_03340</name>
</gene>
<proteinExistence type="predicted"/>
<comment type="caution">
    <text evidence="6">The sequence shown here is derived from an EMBL/GenBank/DDBJ whole genome shotgun (WGS) entry which is preliminary data.</text>
</comment>
<dbReference type="RefSeq" id="WP_054207630.1">
    <property type="nucleotide sequence ID" value="NZ_LGSZ01000019.1"/>
</dbReference>
<dbReference type="GO" id="GO:0016020">
    <property type="term" value="C:membrane"/>
    <property type="evidence" value="ECO:0007669"/>
    <property type="project" value="UniProtKB-SubCell"/>
</dbReference>
<dbReference type="SUPFAM" id="SSF74653">
    <property type="entry name" value="TolA/TonB C-terminal domain"/>
    <property type="match status" value="1"/>
</dbReference>
<dbReference type="InterPro" id="IPR006260">
    <property type="entry name" value="TonB/TolA_C"/>
</dbReference>
<keyword evidence="3" id="KW-1133">Transmembrane helix</keyword>
<evidence type="ECO:0000259" key="5">
    <source>
        <dbReference type="Pfam" id="PF03544"/>
    </source>
</evidence>
<evidence type="ECO:0000256" key="1">
    <source>
        <dbReference type="ARBA" id="ARBA00004167"/>
    </source>
</evidence>
<comment type="subcellular location">
    <subcellularLocation>
        <location evidence="1">Membrane</location>
        <topology evidence="1">Single-pass membrane protein</topology>
    </subcellularLocation>
</comment>
<evidence type="ECO:0000256" key="2">
    <source>
        <dbReference type="ARBA" id="ARBA00022692"/>
    </source>
</evidence>
<dbReference type="PATRIC" id="fig|1526658.3.peg.1276"/>
<sequence>MQGEIDEVATVARMAGAQRVLAMRWRLAGLCVLTAALCIVSVQAGELPVSQERASLGRLPETSTAQTATMAWRALLAKELEKRKVIPEEVQRNGRKVRRVALSGQVKIAVEFAPTGEILRSSVVTTGGRPELDAAALAMAPAGAKFPAPPPRAGDDQITRLQIIINFEGAEAGAAAQPPAAQR</sequence>
<name>A0A0N1F811_9HYPH</name>